<dbReference type="AlphaFoldDB" id="A0A7Y9JSW6"/>
<dbReference type="InterPro" id="IPR052523">
    <property type="entry name" value="Trichothecene_AcTrans"/>
</dbReference>
<protein>
    <recommendedName>
        <fullName evidence="4">Acetyltransferase (GNAT) family protein</fullName>
    </recommendedName>
</protein>
<evidence type="ECO:0000313" key="2">
    <source>
        <dbReference type="EMBL" id="NYD58958.1"/>
    </source>
</evidence>
<feature type="region of interest" description="Disordered" evidence="1">
    <location>
        <begin position="193"/>
        <end position="213"/>
    </location>
</feature>
<organism evidence="2 3">
    <name type="scientific">Nocardioides marinisabuli</name>
    <dbReference type="NCBI Taxonomy" id="419476"/>
    <lineage>
        <taxon>Bacteria</taxon>
        <taxon>Bacillati</taxon>
        <taxon>Actinomycetota</taxon>
        <taxon>Actinomycetes</taxon>
        <taxon>Propionibacteriales</taxon>
        <taxon>Nocardioidaceae</taxon>
        <taxon>Nocardioides</taxon>
    </lineage>
</organism>
<dbReference type="SUPFAM" id="SSF55729">
    <property type="entry name" value="Acyl-CoA N-acyltransferases (Nat)"/>
    <property type="match status" value="1"/>
</dbReference>
<evidence type="ECO:0000313" key="3">
    <source>
        <dbReference type="Proteomes" id="UP000516957"/>
    </source>
</evidence>
<comment type="caution">
    <text evidence="2">The sequence shown here is derived from an EMBL/GenBank/DDBJ whole genome shotgun (WGS) entry which is preliminary data.</text>
</comment>
<dbReference type="PANTHER" id="PTHR42791:SF1">
    <property type="entry name" value="N-ACETYLTRANSFERASE DOMAIN-CONTAINING PROTEIN"/>
    <property type="match status" value="1"/>
</dbReference>
<accession>A0A7Y9JSW6</accession>
<dbReference type="EMBL" id="JACCBE010000001">
    <property type="protein sequence ID" value="NYD58958.1"/>
    <property type="molecule type" value="Genomic_DNA"/>
</dbReference>
<evidence type="ECO:0008006" key="4">
    <source>
        <dbReference type="Google" id="ProtNLM"/>
    </source>
</evidence>
<evidence type="ECO:0000256" key="1">
    <source>
        <dbReference type="SAM" id="MobiDB-lite"/>
    </source>
</evidence>
<sequence>MSAAVEVRAMRREELAEAADLLAGAFAEGTNLSSFVPRARRHERLRRFFTVAGEIDHLPHGVAEVAVGRRGGDERLLAVAWWHPPSPTGPDRAPVPRSWRELSTALAVFGVRRLPAAARSRAASRRARPAEPHWHLAYLASRAEPDARGAATALLEHRLVLADAEGVGSHLESSSTSTIGFYERLGWRVTAPVRGPGGRSTTAMWRPAGGASR</sequence>
<keyword evidence="3" id="KW-1185">Reference proteome</keyword>
<name>A0A7Y9JSW6_9ACTN</name>
<dbReference type="InterPro" id="IPR016181">
    <property type="entry name" value="Acyl_CoA_acyltransferase"/>
</dbReference>
<proteinExistence type="predicted"/>
<dbReference type="Gene3D" id="3.40.630.30">
    <property type="match status" value="1"/>
</dbReference>
<dbReference type="PANTHER" id="PTHR42791">
    <property type="entry name" value="GNAT FAMILY ACETYLTRANSFERASE"/>
    <property type="match status" value="1"/>
</dbReference>
<reference evidence="2 3" key="1">
    <citation type="submission" date="2020-07" db="EMBL/GenBank/DDBJ databases">
        <title>Sequencing the genomes of 1000 actinobacteria strains.</title>
        <authorList>
            <person name="Klenk H.-P."/>
        </authorList>
    </citation>
    <scope>NUCLEOTIDE SEQUENCE [LARGE SCALE GENOMIC DNA]</scope>
    <source>
        <strain evidence="2 3">DSM 18965</strain>
    </source>
</reference>
<dbReference type="RefSeq" id="WP_179616485.1">
    <property type="nucleotide sequence ID" value="NZ_CP059163.1"/>
</dbReference>
<gene>
    <name evidence="2" type="ORF">BKA08_003196</name>
</gene>
<dbReference type="Proteomes" id="UP000516957">
    <property type="component" value="Unassembled WGS sequence"/>
</dbReference>